<proteinExistence type="predicted"/>
<protein>
    <submittedName>
        <fullName evidence="3">Zinc ribbon domain-containing protein</fullName>
    </submittedName>
</protein>
<sequence length="594" mass="62203">MAKFCGNCGKPLGENDEVCGNCGTHVAVNEAVPPTAQSRTASNAINGKKAAVIGGALLAVIVLAVVLIKVASGTTPGPSTSSTSSAPSSSTAQQIAANSSTPDGEPTPIPAAKNETLEGRAKKAIKELDVWDGSVAESFDGGDGSVENPYQIANGGQLAKLAQDTNSGIDFAGFYFVLTSDIMLNDINGWDFGKTPEANTRDASNTSPIWKNTWESIGERSYSWDQDGNAEAELVKAPFAGNFDGAGYTVWGMFCPMGSTGLFGFVTGNITNTSVACGSIWNYSVSAGAVVAWLQDNTISNCYSEDIFIQSDTGKLGVQELVGSICGFCEDNCNVLSCSAKNVEIHVMHALRSEIGGILGGSFSGDCNISNCYSECDIDIYGVASDTVTYNRAGGICGTGKNISNCISNTNISFFEVINDDNRAINSVAGGIAGSCSGNIVSCGSNGDISGICNNNDRISFGGIAFSVGRGENDTGNITIRNCYTSGKISVEDGEKSEDVEVNGLICNILTDGNNEIEASVTDCYFVTSGSDQAIGSNAKEISLFTNQVISVSSKSDLNKFDTFMNWDFENEWAIDNKVNDGFPIPRSLFEILS</sequence>
<dbReference type="EMBL" id="CP065321">
    <property type="protein sequence ID" value="QQR30712.1"/>
    <property type="molecule type" value="Genomic_DNA"/>
</dbReference>
<keyword evidence="2" id="KW-0472">Membrane</keyword>
<name>A0AA92QX40_9FIRM</name>
<accession>A0AA92QX40</accession>
<reference evidence="3 4" key="1">
    <citation type="submission" date="2020-11" db="EMBL/GenBank/DDBJ databases">
        <title>Closed and high quality bacterial genomes of the OMM12 community.</title>
        <authorList>
            <person name="Marbouty M."/>
            <person name="Lamy-Besnier Q."/>
            <person name="Debarbieux L."/>
            <person name="Koszul R."/>
        </authorList>
    </citation>
    <scope>NUCLEOTIDE SEQUENCE [LARGE SCALE GENOMIC DNA]</scope>
    <source>
        <strain evidence="3 4">KB18</strain>
    </source>
</reference>
<organism evidence="3 4">
    <name type="scientific">Acutalibacter muris</name>
    <dbReference type="NCBI Taxonomy" id="1796620"/>
    <lineage>
        <taxon>Bacteria</taxon>
        <taxon>Bacillati</taxon>
        <taxon>Bacillota</taxon>
        <taxon>Clostridia</taxon>
        <taxon>Eubacteriales</taxon>
        <taxon>Acutalibacteraceae</taxon>
        <taxon>Acutalibacter</taxon>
    </lineage>
</organism>
<keyword evidence="2" id="KW-1133">Transmembrane helix</keyword>
<dbReference type="AlphaFoldDB" id="A0AA92QX40"/>
<feature type="compositionally biased region" description="Polar residues" evidence="1">
    <location>
        <begin position="93"/>
        <end position="102"/>
    </location>
</feature>
<dbReference type="Gene3D" id="2.160.20.110">
    <property type="match status" value="1"/>
</dbReference>
<feature type="transmembrane region" description="Helical" evidence="2">
    <location>
        <begin position="50"/>
        <end position="71"/>
    </location>
</feature>
<dbReference type="Proteomes" id="UP000596035">
    <property type="component" value="Chromosome"/>
</dbReference>
<feature type="compositionally biased region" description="Low complexity" evidence="1">
    <location>
        <begin position="74"/>
        <end position="92"/>
    </location>
</feature>
<evidence type="ECO:0000256" key="1">
    <source>
        <dbReference type="SAM" id="MobiDB-lite"/>
    </source>
</evidence>
<keyword evidence="2" id="KW-0812">Transmembrane</keyword>
<evidence type="ECO:0000313" key="3">
    <source>
        <dbReference type="EMBL" id="QQR30712.1"/>
    </source>
</evidence>
<dbReference type="RefSeq" id="WP_157130684.1">
    <property type="nucleotide sequence ID" value="NZ_CP021422.1"/>
</dbReference>
<feature type="region of interest" description="Disordered" evidence="1">
    <location>
        <begin position="74"/>
        <end position="118"/>
    </location>
</feature>
<evidence type="ECO:0000256" key="2">
    <source>
        <dbReference type="SAM" id="Phobius"/>
    </source>
</evidence>
<gene>
    <name evidence="3" type="ORF">I5Q82_03140</name>
</gene>
<evidence type="ECO:0000313" key="4">
    <source>
        <dbReference type="Proteomes" id="UP000596035"/>
    </source>
</evidence>